<keyword evidence="6" id="KW-1133">Transmembrane helix</keyword>
<comment type="similarity">
    <text evidence="1">Belongs to the peptidase C40 family.</text>
</comment>
<feature type="region of interest" description="Disordered" evidence="5">
    <location>
        <begin position="192"/>
        <end position="221"/>
    </location>
</feature>
<evidence type="ECO:0000256" key="6">
    <source>
        <dbReference type="SAM" id="Phobius"/>
    </source>
</evidence>
<dbReference type="Gene3D" id="2.70.70.10">
    <property type="entry name" value="Glucose Permease (Domain IIA)"/>
    <property type="match status" value="1"/>
</dbReference>
<dbReference type="RefSeq" id="WP_230068261.1">
    <property type="nucleotide sequence ID" value="NZ_BAABLL010000017.1"/>
</dbReference>
<dbReference type="SUPFAM" id="SSF51261">
    <property type="entry name" value="Duplicated hybrid motif"/>
    <property type="match status" value="1"/>
</dbReference>
<keyword evidence="9" id="KW-1185">Reference proteome</keyword>
<accession>A0ABV8R458</accession>
<evidence type="ECO:0000313" key="8">
    <source>
        <dbReference type="EMBL" id="MFC4267237.1"/>
    </source>
</evidence>
<dbReference type="InterPro" id="IPR000064">
    <property type="entry name" value="NLP_P60_dom"/>
</dbReference>
<evidence type="ECO:0000313" key="9">
    <source>
        <dbReference type="Proteomes" id="UP001595773"/>
    </source>
</evidence>
<keyword evidence="4" id="KW-0788">Thiol protease</keyword>
<feature type="compositionally biased region" description="Polar residues" evidence="5">
    <location>
        <begin position="196"/>
        <end position="207"/>
    </location>
</feature>
<evidence type="ECO:0000259" key="7">
    <source>
        <dbReference type="PROSITE" id="PS51935"/>
    </source>
</evidence>
<protein>
    <submittedName>
        <fullName evidence="8">Peptidoglycan DD-metalloendopeptidase family protein</fullName>
    </submittedName>
</protein>
<dbReference type="PROSITE" id="PS51935">
    <property type="entry name" value="NLPC_P60"/>
    <property type="match status" value="1"/>
</dbReference>
<dbReference type="InterPro" id="IPR016047">
    <property type="entry name" value="M23ase_b-sheet_dom"/>
</dbReference>
<keyword evidence="6" id="KW-0812">Transmembrane</keyword>
<evidence type="ECO:0000256" key="5">
    <source>
        <dbReference type="SAM" id="MobiDB-lite"/>
    </source>
</evidence>
<keyword evidence="6" id="KW-0472">Membrane</keyword>
<dbReference type="SUPFAM" id="SSF54001">
    <property type="entry name" value="Cysteine proteinases"/>
    <property type="match status" value="1"/>
</dbReference>
<evidence type="ECO:0000256" key="4">
    <source>
        <dbReference type="ARBA" id="ARBA00022807"/>
    </source>
</evidence>
<feature type="transmembrane region" description="Helical" evidence="6">
    <location>
        <begin position="6"/>
        <end position="31"/>
    </location>
</feature>
<dbReference type="Proteomes" id="UP001595773">
    <property type="component" value="Unassembled WGS sequence"/>
</dbReference>
<evidence type="ECO:0000256" key="3">
    <source>
        <dbReference type="ARBA" id="ARBA00022801"/>
    </source>
</evidence>
<feature type="domain" description="NlpC/P60" evidence="7">
    <location>
        <begin position="406"/>
        <end position="524"/>
    </location>
</feature>
<sequence>MNKWLVGGAIAVVTAVAGAFLVVPVMLGALIGGSGSQGSAGICLIGGSVAEGGWTNPLQGVITSTFGGRMLEGTADHHDGTDIDGGDEGVPFYSASSGVVVAAYGTGGTAGNGDGGHGIIVDAGEGVQLWYWHAQAGSTTVKAGDKVKAGQHLANMGNTGRSTAAHLHFQVMVNGAAVDPVPFMKARGITLGQGGPSSIDTSPQTAAPGQPSGGSGQDFIGEATTGTRITMIPVQLGYVDRVIAQGRKSKMSDKAILILLVTALQESKFFMYANSSVPESDGYPHERVGNDHDSVGLVQQRPSMGWGTVEELMNPEKSALAFWGIHPAGETRPPGLLQISGWEKMSVNDAAQAVQVSNVPDAYGKWEPVAQALMKRVGSGGGGNVDCTSGNEFGAGNPMPGEYKGDAAREKIIAAAKEGLGGSYVWGGTAFKAWDCSGYVQWVMTKAGIKGIPRTEQWGVGKKTSNPQPGDLVVQNPDGPNHWAHVGIYAGDGMMYSALNPSVGTLLHPVDWNPGSEYFTMIGD</sequence>
<organism evidence="8 9">
    <name type="scientific">Arthrobacter cryoconiti</name>
    <dbReference type="NCBI Taxonomy" id="748907"/>
    <lineage>
        <taxon>Bacteria</taxon>
        <taxon>Bacillati</taxon>
        <taxon>Actinomycetota</taxon>
        <taxon>Actinomycetes</taxon>
        <taxon>Micrococcales</taxon>
        <taxon>Micrococcaceae</taxon>
        <taxon>Arthrobacter</taxon>
    </lineage>
</organism>
<keyword evidence="2" id="KW-0645">Protease</keyword>
<dbReference type="InterPro" id="IPR038765">
    <property type="entry name" value="Papain-like_cys_pep_sf"/>
</dbReference>
<keyword evidence="3" id="KW-0378">Hydrolase</keyword>
<dbReference type="Pfam" id="PF00877">
    <property type="entry name" value="NLPC_P60"/>
    <property type="match status" value="1"/>
</dbReference>
<reference evidence="9" key="1">
    <citation type="journal article" date="2019" name="Int. J. Syst. Evol. Microbiol.">
        <title>The Global Catalogue of Microorganisms (GCM) 10K type strain sequencing project: providing services to taxonomists for standard genome sequencing and annotation.</title>
        <authorList>
            <consortium name="The Broad Institute Genomics Platform"/>
            <consortium name="The Broad Institute Genome Sequencing Center for Infectious Disease"/>
            <person name="Wu L."/>
            <person name="Ma J."/>
        </authorList>
    </citation>
    <scope>NUCLEOTIDE SEQUENCE [LARGE SCALE GENOMIC DNA]</scope>
    <source>
        <strain evidence="9">CGMCC 1.10698</strain>
    </source>
</reference>
<comment type="caution">
    <text evidence="8">The sequence shown here is derived from an EMBL/GenBank/DDBJ whole genome shotgun (WGS) entry which is preliminary data.</text>
</comment>
<dbReference type="InterPro" id="IPR011055">
    <property type="entry name" value="Dup_hybrid_motif"/>
</dbReference>
<dbReference type="PANTHER" id="PTHR21666:SF270">
    <property type="entry name" value="MUREIN HYDROLASE ACTIVATOR ENVC"/>
    <property type="match status" value="1"/>
</dbReference>
<dbReference type="InterPro" id="IPR050570">
    <property type="entry name" value="Cell_wall_metabolism_enzyme"/>
</dbReference>
<dbReference type="EMBL" id="JBHSCQ010000024">
    <property type="protein sequence ID" value="MFC4267237.1"/>
    <property type="molecule type" value="Genomic_DNA"/>
</dbReference>
<dbReference type="Pfam" id="PF01551">
    <property type="entry name" value="Peptidase_M23"/>
    <property type="match status" value="1"/>
</dbReference>
<evidence type="ECO:0000256" key="1">
    <source>
        <dbReference type="ARBA" id="ARBA00007074"/>
    </source>
</evidence>
<proteinExistence type="inferred from homology"/>
<dbReference type="PANTHER" id="PTHR21666">
    <property type="entry name" value="PEPTIDASE-RELATED"/>
    <property type="match status" value="1"/>
</dbReference>
<evidence type="ECO:0000256" key="2">
    <source>
        <dbReference type="ARBA" id="ARBA00022670"/>
    </source>
</evidence>
<dbReference type="CDD" id="cd12797">
    <property type="entry name" value="M23_peptidase"/>
    <property type="match status" value="1"/>
</dbReference>
<name>A0ABV8R458_9MICC</name>
<gene>
    <name evidence="8" type="ORF">ACFOW9_16645</name>
</gene>
<dbReference type="Gene3D" id="3.90.1720.10">
    <property type="entry name" value="endopeptidase domain like (from Nostoc punctiforme)"/>
    <property type="match status" value="1"/>
</dbReference>